<dbReference type="PANTHER" id="PTHR34792:SF1">
    <property type="entry name" value="OS02G0121500 PROTEIN"/>
    <property type="match status" value="1"/>
</dbReference>
<keyword evidence="3" id="KW-1185">Reference proteome</keyword>
<dbReference type="Proteomes" id="UP000245207">
    <property type="component" value="Unassembled WGS sequence"/>
</dbReference>
<organism evidence="2 3">
    <name type="scientific">Artemisia annua</name>
    <name type="common">Sweet wormwood</name>
    <dbReference type="NCBI Taxonomy" id="35608"/>
    <lineage>
        <taxon>Eukaryota</taxon>
        <taxon>Viridiplantae</taxon>
        <taxon>Streptophyta</taxon>
        <taxon>Embryophyta</taxon>
        <taxon>Tracheophyta</taxon>
        <taxon>Spermatophyta</taxon>
        <taxon>Magnoliopsida</taxon>
        <taxon>eudicotyledons</taxon>
        <taxon>Gunneridae</taxon>
        <taxon>Pentapetalae</taxon>
        <taxon>asterids</taxon>
        <taxon>campanulids</taxon>
        <taxon>Asterales</taxon>
        <taxon>Asteraceae</taxon>
        <taxon>Asteroideae</taxon>
        <taxon>Anthemideae</taxon>
        <taxon>Artemisiinae</taxon>
        <taxon>Artemisia</taxon>
    </lineage>
</organism>
<dbReference type="OrthoDB" id="1724656at2759"/>
<dbReference type="InterPro" id="IPR040305">
    <property type="entry name" value="At1g75730-like"/>
</dbReference>
<comment type="caution">
    <text evidence="2">The sequence shown here is derived from an EMBL/GenBank/DDBJ whole genome shotgun (WGS) entry which is preliminary data.</text>
</comment>
<reference evidence="2 3" key="1">
    <citation type="journal article" date="2018" name="Mol. Plant">
        <title>The genome of Artemisia annua provides insight into the evolution of Asteraceae family and artemisinin biosynthesis.</title>
        <authorList>
            <person name="Shen Q."/>
            <person name="Zhang L."/>
            <person name="Liao Z."/>
            <person name="Wang S."/>
            <person name="Yan T."/>
            <person name="Shi P."/>
            <person name="Liu M."/>
            <person name="Fu X."/>
            <person name="Pan Q."/>
            <person name="Wang Y."/>
            <person name="Lv Z."/>
            <person name="Lu X."/>
            <person name="Zhang F."/>
            <person name="Jiang W."/>
            <person name="Ma Y."/>
            <person name="Chen M."/>
            <person name="Hao X."/>
            <person name="Li L."/>
            <person name="Tang Y."/>
            <person name="Lv G."/>
            <person name="Zhou Y."/>
            <person name="Sun X."/>
            <person name="Brodelius P.E."/>
            <person name="Rose J.K.C."/>
            <person name="Tang K."/>
        </authorList>
    </citation>
    <scope>NUCLEOTIDE SEQUENCE [LARGE SCALE GENOMIC DNA]</scope>
    <source>
        <strain evidence="3">cv. Huhao1</strain>
        <tissue evidence="2">Leaf</tissue>
    </source>
</reference>
<proteinExistence type="predicted"/>
<evidence type="ECO:0000256" key="1">
    <source>
        <dbReference type="SAM" id="MobiDB-lite"/>
    </source>
</evidence>
<feature type="compositionally biased region" description="Basic and acidic residues" evidence="1">
    <location>
        <begin position="175"/>
        <end position="190"/>
    </location>
</feature>
<evidence type="ECO:0000313" key="3">
    <source>
        <dbReference type="Proteomes" id="UP000245207"/>
    </source>
</evidence>
<evidence type="ECO:0000313" key="2">
    <source>
        <dbReference type="EMBL" id="PWA35787.1"/>
    </source>
</evidence>
<feature type="region of interest" description="Disordered" evidence="1">
    <location>
        <begin position="159"/>
        <end position="190"/>
    </location>
</feature>
<accession>A0A2U1KG84</accession>
<feature type="compositionally biased region" description="Basic and acidic residues" evidence="1">
    <location>
        <begin position="114"/>
        <end position="131"/>
    </location>
</feature>
<protein>
    <submittedName>
        <fullName evidence="2">Uncharacterized protein</fullName>
    </submittedName>
</protein>
<dbReference type="PANTHER" id="PTHR34792">
    <property type="entry name" value="OS02G0121500 PROTEIN"/>
    <property type="match status" value="1"/>
</dbReference>
<dbReference type="AlphaFoldDB" id="A0A2U1KG84"/>
<dbReference type="EMBL" id="PKPP01019368">
    <property type="protein sequence ID" value="PWA35787.1"/>
    <property type="molecule type" value="Genomic_DNA"/>
</dbReference>
<name>A0A2U1KG84_ARTAN</name>
<feature type="region of interest" description="Disordered" evidence="1">
    <location>
        <begin position="97"/>
        <end position="139"/>
    </location>
</feature>
<sequence>MDKNDGSIAPMRRAGGDLLKKEKVGRLSLVGQELSYTTSNTLNFPKKFYDHCGEINLASAPRKLRSDKKYRLLKCSYYEEITKFSLYIIASTAMRERAKESERNEIGGYDMPSEDAKRDSKKQWLEKHEDSTESVITKEEEEAAEALFELAQTFTDTDLKGTAKAEPPLTPGESMHPEPSTKAECADDSNVKKSRKICPVHIYICRFIKDMQTTENKELGIKEEPKQVARVGAIYNTNPQKVMEYADKISYNVENAHKWLFQEPQQQHATSTLHLTNPQNHYSVGFDGHLSSTTTQQELQYLNSVGYHHSQWSTNIFSRQQQYYSNQFTPTACNQYWQNQKRETMGAPSGSSIKLFGSQYAQRPLLHALGPKLTLNTEQQQCISMSLMATNKGKMPFSDHPYGCNDKGSLFFVDSGPTLKLSL</sequence>
<gene>
    <name evidence="2" type="ORF">CTI12_AA608210</name>
</gene>